<keyword evidence="2" id="KW-0862">Zinc</keyword>
<dbReference type="InterPro" id="IPR001841">
    <property type="entry name" value="Znf_RING"/>
</dbReference>
<sequence length="285" mass="32792">MEFIHCNSCFELPKSNGRTFFLTSCGHIACAKCVKKNKNTTTPSRSEICRTCKNACTYSEINRSLDGNSKMFFQSPKDLAAQYMVNLKKVLEFQSYHRSRLFKYQTERMSYMNKYVKTAQVEIKKRQEAEKKVIAEKEKLKNYCKEKTQQVQELEMKLTTCKEELMMLNKLKEENALRRSSRERERSITPKRSQNHQFPNLYGDTPITTLSMACTTSTPNDPCYLNTDPDPMSPAVFHESPVVACGGKFLTTPALLGLNNGIQRRSSSHGRGEMPTPSFFQMQYD</sequence>
<evidence type="ECO:0000259" key="7">
    <source>
        <dbReference type="PROSITE" id="PS50089"/>
    </source>
</evidence>
<dbReference type="InterPro" id="IPR042123">
    <property type="entry name" value="Zip3/RNF212-like"/>
</dbReference>
<dbReference type="OrthoDB" id="2535391at2759"/>
<dbReference type="Gene3D" id="3.30.40.10">
    <property type="entry name" value="Zinc/RING finger domain, C3HC4 (zinc finger)"/>
    <property type="match status" value="1"/>
</dbReference>
<dbReference type="EMBL" id="CAJFDH010000006">
    <property type="protein sequence ID" value="CAD5229331.1"/>
    <property type="molecule type" value="Genomic_DNA"/>
</dbReference>
<feature type="coiled-coil region" evidence="5">
    <location>
        <begin position="126"/>
        <end position="171"/>
    </location>
</feature>
<gene>
    <name evidence="8" type="ORF">BOKJ2_LOCUS13390</name>
</gene>
<dbReference type="GO" id="GO:0016925">
    <property type="term" value="P:protein sumoylation"/>
    <property type="evidence" value="ECO:0007669"/>
    <property type="project" value="TreeGrafter"/>
</dbReference>
<organism evidence="8 9">
    <name type="scientific">Bursaphelenchus okinawaensis</name>
    <dbReference type="NCBI Taxonomy" id="465554"/>
    <lineage>
        <taxon>Eukaryota</taxon>
        <taxon>Metazoa</taxon>
        <taxon>Ecdysozoa</taxon>
        <taxon>Nematoda</taxon>
        <taxon>Chromadorea</taxon>
        <taxon>Rhabditida</taxon>
        <taxon>Tylenchina</taxon>
        <taxon>Tylenchomorpha</taxon>
        <taxon>Aphelenchoidea</taxon>
        <taxon>Aphelenchoididae</taxon>
        <taxon>Bursaphelenchus</taxon>
    </lineage>
</organism>
<keyword evidence="9" id="KW-1185">Reference proteome</keyword>
<dbReference type="SUPFAM" id="SSF57850">
    <property type="entry name" value="RING/U-box"/>
    <property type="match status" value="1"/>
</dbReference>
<dbReference type="AlphaFoldDB" id="A0A811LLH6"/>
<keyword evidence="1 4" id="KW-0863">Zinc-finger</keyword>
<dbReference type="Pfam" id="PF14634">
    <property type="entry name" value="zf-RING_5"/>
    <property type="match status" value="1"/>
</dbReference>
<dbReference type="Proteomes" id="UP000614601">
    <property type="component" value="Unassembled WGS sequence"/>
</dbReference>
<feature type="region of interest" description="Disordered" evidence="6">
    <location>
        <begin position="263"/>
        <end position="285"/>
    </location>
</feature>
<reference evidence="8" key="1">
    <citation type="submission" date="2020-09" db="EMBL/GenBank/DDBJ databases">
        <authorList>
            <person name="Kikuchi T."/>
        </authorList>
    </citation>
    <scope>NUCLEOTIDE SEQUENCE</scope>
    <source>
        <strain evidence="8">SH1</strain>
    </source>
</reference>
<dbReference type="GO" id="GO:0007129">
    <property type="term" value="P:homologous chromosome pairing at meiosis"/>
    <property type="evidence" value="ECO:0007669"/>
    <property type="project" value="TreeGrafter"/>
</dbReference>
<dbReference type="EMBL" id="CAJFCW020000006">
    <property type="protein sequence ID" value="CAG9126387.1"/>
    <property type="molecule type" value="Genomic_DNA"/>
</dbReference>
<comment type="caution">
    <text evidence="8">The sequence shown here is derived from an EMBL/GenBank/DDBJ whole genome shotgun (WGS) entry which is preliminary data.</text>
</comment>
<keyword evidence="3" id="KW-0469">Meiosis</keyword>
<dbReference type="Proteomes" id="UP000783686">
    <property type="component" value="Unassembled WGS sequence"/>
</dbReference>
<dbReference type="InterPro" id="IPR013083">
    <property type="entry name" value="Znf_RING/FYVE/PHD"/>
</dbReference>
<dbReference type="GO" id="GO:0008270">
    <property type="term" value="F:zinc ion binding"/>
    <property type="evidence" value="ECO:0007669"/>
    <property type="project" value="UniProtKB-KW"/>
</dbReference>
<feature type="domain" description="RING-type" evidence="7">
    <location>
        <begin position="6"/>
        <end position="53"/>
    </location>
</feature>
<evidence type="ECO:0000256" key="3">
    <source>
        <dbReference type="ARBA" id="ARBA00023254"/>
    </source>
</evidence>
<evidence type="ECO:0000256" key="5">
    <source>
        <dbReference type="SAM" id="Coils"/>
    </source>
</evidence>
<keyword evidence="1 4" id="KW-0479">Metal-binding</keyword>
<dbReference type="PANTHER" id="PTHR22663:SF17">
    <property type="entry name" value="RING FINGER PROTEIN NARYA-RELATED"/>
    <property type="match status" value="1"/>
</dbReference>
<evidence type="ECO:0000256" key="6">
    <source>
        <dbReference type="SAM" id="MobiDB-lite"/>
    </source>
</evidence>
<evidence type="ECO:0000256" key="4">
    <source>
        <dbReference type="PROSITE-ProRule" id="PRU00175"/>
    </source>
</evidence>
<dbReference type="PANTHER" id="PTHR22663">
    <property type="entry name" value="RING FINGER PROTEIN NARYA-RELATED"/>
    <property type="match status" value="1"/>
</dbReference>
<keyword evidence="5" id="KW-0175">Coiled coil</keyword>
<dbReference type="GO" id="GO:0000795">
    <property type="term" value="C:synaptonemal complex"/>
    <property type="evidence" value="ECO:0007669"/>
    <property type="project" value="InterPro"/>
</dbReference>
<dbReference type="PROSITE" id="PS50089">
    <property type="entry name" value="ZF_RING_2"/>
    <property type="match status" value="1"/>
</dbReference>
<name>A0A811LLH6_9BILA</name>
<evidence type="ECO:0000256" key="1">
    <source>
        <dbReference type="ARBA" id="ARBA00022771"/>
    </source>
</evidence>
<feature type="compositionally biased region" description="Basic and acidic residues" evidence="6">
    <location>
        <begin position="175"/>
        <end position="188"/>
    </location>
</feature>
<dbReference type="GO" id="GO:0019789">
    <property type="term" value="F:SUMO transferase activity"/>
    <property type="evidence" value="ECO:0007669"/>
    <property type="project" value="InterPro"/>
</dbReference>
<evidence type="ECO:0000313" key="8">
    <source>
        <dbReference type="EMBL" id="CAD5229331.1"/>
    </source>
</evidence>
<evidence type="ECO:0000313" key="9">
    <source>
        <dbReference type="Proteomes" id="UP000614601"/>
    </source>
</evidence>
<dbReference type="GO" id="GO:0007131">
    <property type="term" value="P:reciprocal meiotic recombination"/>
    <property type="evidence" value="ECO:0007669"/>
    <property type="project" value="InterPro"/>
</dbReference>
<evidence type="ECO:0000256" key="2">
    <source>
        <dbReference type="ARBA" id="ARBA00022833"/>
    </source>
</evidence>
<protein>
    <recommendedName>
        <fullName evidence="7">RING-type domain-containing protein</fullName>
    </recommendedName>
</protein>
<proteinExistence type="predicted"/>
<feature type="region of interest" description="Disordered" evidence="6">
    <location>
        <begin position="175"/>
        <end position="202"/>
    </location>
</feature>
<accession>A0A811LLH6</accession>